<dbReference type="EMBL" id="LAJX01000033">
    <property type="protein sequence ID" value="KJV07493.1"/>
    <property type="molecule type" value="Genomic_DNA"/>
</dbReference>
<evidence type="ECO:0000256" key="1">
    <source>
        <dbReference type="SAM" id="Coils"/>
    </source>
</evidence>
<gene>
    <name evidence="2" type="ORF">VZ94_04365</name>
</gene>
<organism evidence="2 3">
    <name type="scientific">Methylocucumis oryzae</name>
    <dbReference type="NCBI Taxonomy" id="1632867"/>
    <lineage>
        <taxon>Bacteria</taxon>
        <taxon>Pseudomonadati</taxon>
        <taxon>Pseudomonadota</taxon>
        <taxon>Gammaproteobacteria</taxon>
        <taxon>Methylococcales</taxon>
        <taxon>Methylococcaceae</taxon>
        <taxon>Methylocucumis</taxon>
    </lineage>
</organism>
<sequence length="59" mass="6948">MGGTQNHQSNWCNINSFSVESLQLKHEIEKQQLIIEQQKKEIDLLNQMVALMKKDDTKY</sequence>
<reference evidence="3" key="1">
    <citation type="submission" date="2015-03" db="EMBL/GenBank/DDBJ databases">
        <title>Draft genome sequence of a novel methanotroph (Sn10-6) isolated from flooded ricefield rhizosphere in India.</title>
        <authorList>
            <person name="Pandit P.S."/>
            <person name="Pore S.D."/>
            <person name="Arora P."/>
            <person name="Kapse N.G."/>
            <person name="Dhakephalkar P.K."/>
            <person name="Rahalkar M.C."/>
        </authorList>
    </citation>
    <scope>NUCLEOTIDE SEQUENCE [LARGE SCALE GENOMIC DNA]</scope>
    <source>
        <strain evidence="3">Sn10-6</strain>
    </source>
</reference>
<evidence type="ECO:0000313" key="2">
    <source>
        <dbReference type="EMBL" id="KJV07493.1"/>
    </source>
</evidence>
<feature type="coiled-coil region" evidence="1">
    <location>
        <begin position="21"/>
        <end position="55"/>
    </location>
</feature>
<reference evidence="2 3" key="2">
    <citation type="journal article" date="2016" name="Microb. Ecol.">
        <title>Genome Characteristics of a Novel Type I Methanotroph (Sn10-6) Isolated from a Flooded Indian Rice Field.</title>
        <authorList>
            <person name="Rahalkar M.C."/>
            <person name="Pandit P.S."/>
            <person name="Dhakephalkar P.K."/>
            <person name="Pore S."/>
            <person name="Arora P."/>
            <person name="Kapse N."/>
        </authorList>
    </citation>
    <scope>NUCLEOTIDE SEQUENCE [LARGE SCALE GENOMIC DNA]</scope>
    <source>
        <strain evidence="2 3">Sn10-6</strain>
    </source>
</reference>
<dbReference type="RefSeq" id="WP_045778301.1">
    <property type="nucleotide sequence ID" value="NZ_LAJX01000033.1"/>
</dbReference>
<keyword evidence="3" id="KW-1185">Reference proteome</keyword>
<dbReference type="AlphaFoldDB" id="A0A0F3ILT5"/>
<accession>A0A0F3ILT5</accession>
<name>A0A0F3ILT5_9GAMM</name>
<protein>
    <submittedName>
        <fullName evidence="2">Uncharacterized protein</fullName>
    </submittedName>
</protein>
<evidence type="ECO:0000313" key="3">
    <source>
        <dbReference type="Proteomes" id="UP000033684"/>
    </source>
</evidence>
<dbReference type="Proteomes" id="UP000033684">
    <property type="component" value="Unassembled WGS sequence"/>
</dbReference>
<proteinExistence type="predicted"/>
<keyword evidence="1" id="KW-0175">Coiled coil</keyword>
<comment type="caution">
    <text evidence="2">The sequence shown here is derived from an EMBL/GenBank/DDBJ whole genome shotgun (WGS) entry which is preliminary data.</text>
</comment>